<feature type="transmembrane region" description="Helical" evidence="1">
    <location>
        <begin position="72"/>
        <end position="93"/>
    </location>
</feature>
<dbReference type="Proteomes" id="UP000614410">
    <property type="component" value="Unassembled WGS sequence"/>
</dbReference>
<feature type="transmembrane region" description="Helical" evidence="1">
    <location>
        <begin position="289"/>
        <end position="314"/>
    </location>
</feature>
<feature type="transmembrane region" description="Helical" evidence="1">
    <location>
        <begin position="119"/>
        <end position="141"/>
    </location>
</feature>
<feature type="transmembrane region" description="Helical" evidence="1">
    <location>
        <begin position="189"/>
        <end position="207"/>
    </location>
</feature>
<name>A0A934KK92_9BACT</name>
<organism evidence="2 3">
    <name type="scientific">Candidatus Amunia macphersoniae</name>
    <dbReference type="NCBI Taxonomy" id="3127014"/>
    <lineage>
        <taxon>Bacteria</taxon>
        <taxon>Bacillati</taxon>
        <taxon>Candidatus Dormiibacterota</taxon>
        <taxon>Candidatus Dormibacteria</taxon>
        <taxon>Candidatus Aeolococcales</taxon>
        <taxon>Candidatus Aeolococcaceae</taxon>
        <taxon>Candidatus Amunia</taxon>
    </lineage>
</organism>
<reference evidence="2 3" key="1">
    <citation type="submission" date="2020-10" db="EMBL/GenBank/DDBJ databases">
        <title>Ca. Dormibacterota MAGs.</title>
        <authorList>
            <person name="Montgomery K."/>
        </authorList>
    </citation>
    <scope>NUCLEOTIDE SEQUENCE [LARGE SCALE GENOMIC DNA]</scope>
    <source>
        <strain evidence="2">Mitchell_Peninsula_5</strain>
    </source>
</reference>
<feature type="transmembrane region" description="Helical" evidence="1">
    <location>
        <begin position="161"/>
        <end position="182"/>
    </location>
</feature>
<sequence length="319" mass="34253">MLWLTWRQHRGEALAVVAVGVGLGAVLVLTGLQMRSAFDAQGVGGCLSPVQPANCSGVVNGFEQQFQLYLSFYQWFNLIPLVLGIFVGAPLVAREVERTTHLLAWTQGVTRTRWIVTKLALLAGGAAVAGIAFTLLMTWWRQPLDLIAGSAMRPDAFDFEGLAPAGYFVAALSIGIAAGTLLRRTIPAMGVAIIAFLALRFGTIALLRPNFMSALVVSTPVDSRPAAVGNGAWVLDDRLSDGAGHAFSGRFAFDQLCAGINDSKGALTSCLQHHGVVESLTYQPADRFWAFQAIELGLFVGVSVGLMVLTVWWVRHRIS</sequence>
<dbReference type="EMBL" id="JAEKNN010000009">
    <property type="protein sequence ID" value="MBJ7608298.1"/>
    <property type="molecule type" value="Genomic_DNA"/>
</dbReference>
<gene>
    <name evidence="2" type="ORF">JF887_02545</name>
</gene>
<keyword evidence="1" id="KW-0472">Membrane</keyword>
<evidence type="ECO:0008006" key="4">
    <source>
        <dbReference type="Google" id="ProtNLM"/>
    </source>
</evidence>
<feature type="transmembrane region" description="Helical" evidence="1">
    <location>
        <begin position="12"/>
        <end position="32"/>
    </location>
</feature>
<evidence type="ECO:0000256" key="1">
    <source>
        <dbReference type="SAM" id="Phobius"/>
    </source>
</evidence>
<comment type="caution">
    <text evidence="2">The sequence shown here is derived from an EMBL/GenBank/DDBJ whole genome shotgun (WGS) entry which is preliminary data.</text>
</comment>
<proteinExistence type="predicted"/>
<keyword evidence="1" id="KW-0812">Transmembrane</keyword>
<accession>A0A934KK92</accession>
<protein>
    <recommendedName>
        <fullName evidence="4">Transporter</fullName>
    </recommendedName>
</protein>
<evidence type="ECO:0000313" key="3">
    <source>
        <dbReference type="Proteomes" id="UP000614410"/>
    </source>
</evidence>
<evidence type="ECO:0000313" key="2">
    <source>
        <dbReference type="EMBL" id="MBJ7608298.1"/>
    </source>
</evidence>
<dbReference type="AlphaFoldDB" id="A0A934KK92"/>
<keyword evidence="1" id="KW-1133">Transmembrane helix</keyword>